<dbReference type="GO" id="GO:0019287">
    <property type="term" value="P:isopentenyl diphosphate biosynthetic process, mevalonate pathway"/>
    <property type="evidence" value="ECO:0007669"/>
    <property type="project" value="TreeGrafter"/>
</dbReference>
<dbReference type="GO" id="GO:0004496">
    <property type="term" value="F:mevalonate kinase activity"/>
    <property type="evidence" value="ECO:0007669"/>
    <property type="project" value="InterPro"/>
</dbReference>
<keyword evidence="1" id="KW-0963">Cytoplasm</keyword>
<evidence type="ECO:0008006" key="13">
    <source>
        <dbReference type="Google" id="ProtNLM"/>
    </source>
</evidence>
<feature type="domain" description="GHMP kinase N-terminal" evidence="9">
    <location>
        <begin position="108"/>
        <end position="189"/>
    </location>
</feature>
<keyword evidence="2" id="KW-0444">Lipid biosynthesis</keyword>
<gene>
    <name evidence="11" type="ORF">DSCO28_69630</name>
</gene>
<evidence type="ECO:0000256" key="2">
    <source>
        <dbReference type="ARBA" id="ARBA00022516"/>
    </source>
</evidence>
<keyword evidence="3" id="KW-0808">Transferase</keyword>
<keyword evidence="7" id="KW-0460">Magnesium</keyword>
<dbReference type="PANTHER" id="PTHR43290">
    <property type="entry name" value="MEVALONATE KINASE"/>
    <property type="match status" value="1"/>
</dbReference>
<name>A0A5K8A1N6_9BACT</name>
<evidence type="ECO:0000259" key="10">
    <source>
        <dbReference type="Pfam" id="PF08544"/>
    </source>
</evidence>
<evidence type="ECO:0000256" key="6">
    <source>
        <dbReference type="ARBA" id="ARBA00022840"/>
    </source>
</evidence>
<evidence type="ECO:0000313" key="12">
    <source>
        <dbReference type="Proteomes" id="UP000425960"/>
    </source>
</evidence>
<dbReference type="SUPFAM" id="SSF54211">
    <property type="entry name" value="Ribosomal protein S5 domain 2-like"/>
    <property type="match status" value="1"/>
</dbReference>
<feature type="domain" description="GHMP kinase C-terminal" evidence="10">
    <location>
        <begin position="264"/>
        <end position="330"/>
    </location>
</feature>
<evidence type="ECO:0000256" key="4">
    <source>
        <dbReference type="ARBA" id="ARBA00022741"/>
    </source>
</evidence>
<proteinExistence type="predicted"/>
<dbReference type="PANTHER" id="PTHR43290:SF2">
    <property type="entry name" value="MEVALONATE KINASE"/>
    <property type="match status" value="1"/>
</dbReference>
<keyword evidence="4" id="KW-0547">Nucleotide-binding</keyword>
<dbReference type="Gene3D" id="3.30.230.120">
    <property type="match status" value="1"/>
</dbReference>
<dbReference type="InterPro" id="IPR036554">
    <property type="entry name" value="GHMP_kinase_C_sf"/>
</dbReference>
<sequence length="362" mass="38337">MQEKNGPMHDAGPALGNIGALLKERAIETSAPCRIDFGGTLDISSFHYPLRHLAPATVNIALDLRTTVRLSPSGDDRIRISSTGITDAVFDPMAAPYDHPLGLMFAVTDCFGARGVHIQIHSNSPPRSGLGGSSVAAVALITAFSRILEKLGQPALSATQTVLLAHAIEQGVAGVPCGLQDQLAAAYGGVNRWEWPAEPGQPPFVRHPLLTEAALARLDGHLLVAYLGVTHVSKDVNSTWVRQFIQGQSRESWTAIVHLTRDFADALARLDMPAAAAAMNRETAIRRAMTPQVLESMGQRLAEAARAAGCGARFTGAGGGGCLWAIGEKDAILTLKPKWAVLLAERPTAGLLDCRVDVRGAC</sequence>
<dbReference type="InterPro" id="IPR013750">
    <property type="entry name" value="GHMP_kinase_C_dom"/>
</dbReference>
<dbReference type="KEGG" id="dov:DSCO28_69630"/>
<evidence type="ECO:0000259" key="9">
    <source>
        <dbReference type="Pfam" id="PF00288"/>
    </source>
</evidence>
<dbReference type="RefSeq" id="WP_231714012.1">
    <property type="nucleotide sequence ID" value="NZ_AP021876.1"/>
</dbReference>
<evidence type="ECO:0000256" key="3">
    <source>
        <dbReference type="ARBA" id="ARBA00022679"/>
    </source>
</evidence>
<reference evidence="11 12" key="1">
    <citation type="submission" date="2019-11" db="EMBL/GenBank/DDBJ databases">
        <title>Comparative genomics of hydrocarbon-degrading Desulfosarcina strains.</title>
        <authorList>
            <person name="Watanabe M."/>
            <person name="Kojima H."/>
            <person name="Fukui M."/>
        </authorList>
    </citation>
    <scope>NUCLEOTIDE SEQUENCE [LARGE SCALE GENOMIC DNA]</scope>
    <source>
        <strain evidence="11 12">28bB2T</strain>
    </source>
</reference>
<evidence type="ECO:0000313" key="11">
    <source>
        <dbReference type="EMBL" id="BBO86397.1"/>
    </source>
</evidence>
<evidence type="ECO:0000256" key="5">
    <source>
        <dbReference type="ARBA" id="ARBA00022777"/>
    </source>
</evidence>
<accession>A0A5K8A1N6</accession>
<dbReference type="SUPFAM" id="SSF55060">
    <property type="entry name" value="GHMP Kinase, C-terminal domain"/>
    <property type="match status" value="1"/>
</dbReference>
<keyword evidence="8" id="KW-0443">Lipid metabolism</keyword>
<dbReference type="InterPro" id="IPR020568">
    <property type="entry name" value="Ribosomal_Su5_D2-typ_SF"/>
</dbReference>
<keyword evidence="5" id="KW-0418">Kinase</keyword>
<protein>
    <recommendedName>
        <fullName evidence="13">Galactokinase</fullName>
    </recommendedName>
</protein>
<organism evidence="11 12">
    <name type="scientific">Desulfosarcina ovata subsp. sediminis</name>
    <dbReference type="NCBI Taxonomy" id="885957"/>
    <lineage>
        <taxon>Bacteria</taxon>
        <taxon>Pseudomonadati</taxon>
        <taxon>Thermodesulfobacteriota</taxon>
        <taxon>Desulfobacteria</taxon>
        <taxon>Desulfobacterales</taxon>
        <taxon>Desulfosarcinaceae</taxon>
        <taxon>Desulfosarcina</taxon>
    </lineage>
</organism>
<dbReference type="PRINTS" id="PR00959">
    <property type="entry name" value="MEVGALKINASE"/>
</dbReference>
<dbReference type="InterPro" id="IPR006204">
    <property type="entry name" value="GHMP_kinase_N_dom"/>
</dbReference>
<dbReference type="AlphaFoldDB" id="A0A5K8A1N6"/>
<dbReference type="Proteomes" id="UP000425960">
    <property type="component" value="Chromosome"/>
</dbReference>
<dbReference type="InterPro" id="IPR006205">
    <property type="entry name" value="Mev_gal_kin"/>
</dbReference>
<evidence type="ECO:0000256" key="7">
    <source>
        <dbReference type="ARBA" id="ARBA00022842"/>
    </source>
</evidence>
<evidence type="ECO:0000256" key="8">
    <source>
        <dbReference type="ARBA" id="ARBA00023098"/>
    </source>
</evidence>
<evidence type="ECO:0000256" key="1">
    <source>
        <dbReference type="ARBA" id="ARBA00022490"/>
    </source>
</evidence>
<keyword evidence="6" id="KW-0067">ATP-binding</keyword>
<dbReference type="EMBL" id="AP021876">
    <property type="protein sequence ID" value="BBO86397.1"/>
    <property type="molecule type" value="Genomic_DNA"/>
</dbReference>
<dbReference type="Pfam" id="PF08544">
    <property type="entry name" value="GHMP_kinases_C"/>
    <property type="match status" value="1"/>
</dbReference>
<dbReference type="GO" id="GO:0005524">
    <property type="term" value="F:ATP binding"/>
    <property type="evidence" value="ECO:0007669"/>
    <property type="project" value="UniProtKB-KW"/>
</dbReference>
<dbReference type="Pfam" id="PF00288">
    <property type="entry name" value="GHMP_kinases_N"/>
    <property type="match status" value="1"/>
</dbReference>
<dbReference type="GO" id="GO:0005829">
    <property type="term" value="C:cytosol"/>
    <property type="evidence" value="ECO:0007669"/>
    <property type="project" value="TreeGrafter"/>
</dbReference>